<evidence type="ECO:0000313" key="2">
    <source>
        <dbReference type="Proteomes" id="UP000198972"/>
    </source>
</evidence>
<proteinExistence type="predicted"/>
<keyword evidence="2" id="KW-1185">Reference proteome</keyword>
<name>A0A1G7Q172_9BACL</name>
<dbReference type="AlphaFoldDB" id="A0A1G7Q172"/>
<dbReference type="EMBL" id="FNBG01000020">
    <property type="protein sequence ID" value="SDF91669.1"/>
    <property type="molecule type" value="Genomic_DNA"/>
</dbReference>
<organism evidence="1 2">
    <name type="scientific">Fontibacillus panacisegetis</name>
    <dbReference type="NCBI Taxonomy" id="670482"/>
    <lineage>
        <taxon>Bacteria</taxon>
        <taxon>Bacillati</taxon>
        <taxon>Bacillota</taxon>
        <taxon>Bacilli</taxon>
        <taxon>Bacillales</taxon>
        <taxon>Paenibacillaceae</taxon>
        <taxon>Fontibacillus</taxon>
    </lineage>
</organism>
<evidence type="ECO:0000313" key="1">
    <source>
        <dbReference type="EMBL" id="SDF91669.1"/>
    </source>
</evidence>
<accession>A0A1G7Q172</accession>
<dbReference type="Proteomes" id="UP000198972">
    <property type="component" value="Unassembled WGS sequence"/>
</dbReference>
<gene>
    <name evidence="1" type="ORF">SAMN04488542_12057</name>
</gene>
<reference evidence="1 2" key="1">
    <citation type="submission" date="2016-10" db="EMBL/GenBank/DDBJ databases">
        <authorList>
            <person name="de Groot N.N."/>
        </authorList>
    </citation>
    <scope>NUCLEOTIDE SEQUENCE [LARGE SCALE GENOMIC DNA]</scope>
    <source>
        <strain evidence="1 2">DSM 28129</strain>
    </source>
</reference>
<sequence length="94" mass="10648">MYESMQNISGCQEKVDWTEEQLEGGINYLLLMTGKEILGFIEYASGETSWGVAHVDGIYGNSLHMDRRNWYGLGSQLIQPVLKMLDSEGKELPF</sequence>
<protein>
    <submittedName>
        <fullName evidence="1">Uncharacterized protein</fullName>
    </submittedName>
</protein>